<sequence>MATRKGDVVAAAPKAAKKPKKVLNRPPTRSIVRWCDELDRKLLLAIQSACNKCNIRIPWIEVALMMGSNITDGAIIQHLAKLRIRMVELGQDVPPPLRRSGGSAQKPAETDMEDTLVPKPAATRKANSRKKGPKRSIYDSGDESYDDGNEPDKKPKAKKGKSAPKKNNNRTESVPIKIEQEAEDGSTTSELREIESSNENHNQQFVGGGEDFANFEYQHSESIHTPPNDESSHHGELPVTQDVTYDEETANATEVSNGGVEASPFLIGNETHPASGIEAQAIPSANNAVVGTQQALPIGIGQVVPHAYAPHHDSQTFPTHHVWTGTQASGNHFETPQQFPIDNFGFIHSTVNPIGAFTQGFQALPAQGHLQHGSHLPFVPMHSAPLNSASMSFTSSNTSLASSMLEDEGLMQAGVLDHNINWAMNSAREAEIEHSFNEFIQQL</sequence>
<dbReference type="AlphaFoldDB" id="E4UTY3"/>
<dbReference type="InParanoid" id="E4UTY3"/>
<dbReference type="STRING" id="535722.E4UTY3"/>
<proteinExistence type="predicted"/>
<reference evidence="3" key="1">
    <citation type="journal article" date="2012" name="MBio">
        <title>Comparative genome analysis of Trichophyton rubrum and related dermatophytes reveals candidate genes involved in infection.</title>
        <authorList>
            <person name="Martinez D.A."/>
            <person name="Oliver B.G."/>
            <person name="Graeser Y."/>
            <person name="Goldberg J.M."/>
            <person name="Li W."/>
            <person name="Martinez-Rossi N.M."/>
            <person name="Monod M."/>
            <person name="Shelest E."/>
            <person name="Barton R.C."/>
            <person name="Birch E."/>
            <person name="Brakhage A.A."/>
            <person name="Chen Z."/>
            <person name="Gurr S.J."/>
            <person name="Heiman D."/>
            <person name="Heitman J."/>
            <person name="Kosti I."/>
            <person name="Rossi A."/>
            <person name="Saif S."/>
            <person name="Samalova M."/>
            <person name="Saunders C.W."/>
            <person name="Shea T."/>
            <person name="Summerbell R.C."/>
            <person name="Xu J."/>
            <person name="Young S."/>
            <person name="Zeng Q."/>
            <person name="Birren B.W."/>
            <person name="Cuomo C.A."/>
            <person name="White T.C."/>
        </authorList>
    </citation>
    <scope>NUCLEOTIDE SEQUENCE [LARGE SCALE GENOMIC DNA]</scope>
    <source>
        <strain evidence="3">ATCC MYA-4604 / CBS 118893</strain>
    </source>
</reference>
<dbReference type="Proteomes" id="UP000002669">
    <property type="component" value="Unassembled WGS sequence"/>
</dbReference>
<dbReference type="OMA" id="WIEVALM"/>
<dbReference type="HOGENOM" id="CLU_617048_0_0_1"/>
<evidence type="ECO:0000313" key="3">
    <source>
        <dbReference type="Proteomes" id="UP000002669"/>
    </source>
</evidence>
<evidence type="ECO:0008006" key="4">
    <source>
        <dbReference type="Google" id="ProtNLM"/>
    </source>
</evidence>
<keyword evidence="3" id="KW-1185">Reference proteome</keyword>
<evidence type="ECO:0000256" key="1">
    <source>
        <dbReference type="SAM" id="MobiDB-lite"/>
    </source>
</evidence>
<dbReference type="VEuPathDB" id="FungiDB:MGYG_03793"/>
<dbReference type="EMBL" id="DS989824">
    <property type="protein sequence ID" value="EFR00789.1"/>
    <property type="molecule type" value="Genomic_DNA"/>
</dbReference>
<protein>
    <recommendedName>
        <fullName evidence="4">Myb-like domain-containing protein</fullName>
    </recommendedName>
</protein>
<dbReference type="RefSeq" id="XP_003173619.1">
    <property type="nucleotide sequence ID" value="XM_003173571.1"/>
</dbReference>
<name>E4UTY3_ARTGP</name>
<accession>E4UTY3</accession>
<dbReference type="eggNOG" id="ENOG502T15E">
    <property type="taxonomic scope" value="Eukaryota"/>
</dbReference>
<gene>
    <name evidence="2" type="ORF">MGYG_03793</name>
</gene>
<feature type="compositionally biased region" description="Acidic residues" evidence="1">
    <location>
        <begin position="140"/>
        <end position="149"/>
    </location>
</feature>
<dbReference type="GeneID" id="10028902"/>
<dbReference type="OrthoDB" id="3903267at2759"/>
<feature type="region of interest" description="Disordered" evidence="1">
    <location>
        <begin position="92"/>
        <end position="208"/>
    </location>
</feature>
<evidence type="ECO:0000313" key="2">
    <source>
        <dbReference type="EMBL" id="EFR00789.1"/>
    </source>
</evidence>
<feature type="compositionally biased region" description="Basic residues" evidence="1">
    <location>
        <begin position="155"/>
        <end position="168"/>
    </location>
</feature>
<organism evidence="3">
    <name type="scientific">Arthroderma gypseum (strain ATCC MYA-4604 / CBS 118893)</name>
    <name type="common">Microsporum gypseum</name>
    <dbReference type="NCBI Taxonomy" id="535722"/>
    <lineage>
        <taxon>Eukaryota</taxon>
        <taxon>Fungi</taxon>
        <taxon>Dikarya</taxon>
        <taxon>Ascomycota</taxon>
        <taxon>Pezizomycotina</taxon>
        <taxon>Eurotiomycetes</taxon>
        <taxon>Eurotiomycetidae</taxon>
        <taxon>Onygenales</taxon>
        <taxon>Arthrodermataceae</taxon>
        <taxon>Nannizzia</taxon>
    </lineage>
</organism>